<protein>
    <submittedName>
        <fullName evidence="1">Uncharacterized protein</fullName>
    </submittedName>
</protein>
<accession>A0ABU4IGH1</accession>
<evidence type="ECO:0000313" key="1">
    <source>
        <dbReference type="EMBL" id="MDW6017651.1"/>
    </source>
</evidence>
<organism evidence="1 2">
    <name type="scientific">Vibrio plantisponsor</name>
    <dbReference type="NCBI Taxonomy" id="664643"/>
    <lineage>
        <taxon>Bacteria</taxon>
        <taxon>Pseudomonadati</taxon>
        <taxon>Pseudomonadota</taxon>
        <taxon>Gammaproteobacteria</taxon>
        <taxon>Vibrionales</taxon>
        <taxon>Vibrionaceae</taxon>
        <taxon>Vibrio</taxon>
    </lineage>
</organism>
<evidence type="ECO:0000313" key="2">
    <source>
        <dbReference type="Proteomes" id="UP001272325"/>
    </source>
</evidence>
<name>A0ABU4IGH1_9VIBR</name>
<dbReference type="Proteomes" id="UP001272325">
    <property type="component" value="Unassembled WGS sequence"/>
</dbReference>
<reference evidence="1 2" key="1">
    <citation type="submission" date="2023-11" db="EMBL/GenBank/DDBJ databases">
        <title>Plant-associative lifestyle of Vibrio porteresiae and its evolutionary dynamics.</title>
        <authorList>
            <person name="Rameshkumar N."/>
            <person name="Kirti K."/>
        </authorList>
    </citation>
    <scope>NUCLEOTIDE SEQUENCE [LARGE SCALE GENOMIC DNA]</scope>
    <source>
        <strain evidence="1 2">MSSRF60</strain>
    </source>
</reference>
<comment type="caution">
    <text evidence="1">The sequence shown here is derived from an EMBL/GenBank/DDBJ whole genome shotgun (WGS) entry which is preliminary data.</text>
</comment>
<keyword evidence="2" id="KW-1185">Reference proteome</keyword>
<gene>
    <name evidence="1" type="ORF">SBW85_07650</name>
</gene>
<dbReference type="RefSeq" id="WP_171137796.1">
    <property type="nucleotide sequence ID" value="NZ_AP024893.1"/>
</dbReference>
<proteinExistence type="predicted"/>
<dbReference type="EMBL" id="JAWRCN010000001">
    <property type="protein sequence ID" value="MDW6017651.1"/>
    <property type="molecule type" value="Genomic_DNA"/>
</dbReference>
<sequence>MSVAPNQNHQLNQTTQLVSKVTCICGHCICDSEGIIRSRCVKLHEGTALCRCKRWVKVPVVKKT</sequence>